<organism evidence="1">
    <name type="scientific">Rhizophora mucronata</name>
    <name type="common">Asiatic mangrove</name>
    <dbReference type="NCBI Taxonomy" id="61149"/>
    <lineage>
        <taxon>Eukaryota</taxon>
        <taxon>Viridiplantae</taxon>
        <taxon>Streptophyta</taxon>
        <taxon>Embryophyta</taxon>
        <taxon>Tracheophyta</taxon>
        <taxon>Spermatophyta</taxon>
        <taxon>Magnoliopsida</taxon>
        <taxon>eudicotyledons</taxon>
        <taxon>Gunneridae</taxon>
        <taxon>Pentapetalae</taxon>
        <taxon>rosids</taxon>
        <taxon>fabids</taxon>
        <taxon>Malpighiales</taxon>
        <taxon>Rhizophoraceae</taxon>
        <taxon>Rhizophora</taxon>
    </lineage>
</organism>
<protein>
    <submittedName>
        <fullName evidence="1">Uncharacterized protein</fullName>
    </submittedName>
</protein>
<name>A0A2P2QN16_RHIMU</name>
<dbReference type="EMBL" id="GGEC01087823">
    <property type="protein sequence ID" value="MBX68307.1"/>
    <property type="molecule type" value="Transcribed_RNA"/>
</dbReference>
<proteinExistence type="predicted"/>
<reference evidence="1" key="1">
    <citation type="submission" date="2018-02" db="EMBL/GenBank/DDBJ databases">
        <title>Rhizophora mucronata_Transcriptome.</title>
        <authorList>
            <person name="Meera S.P."/>
            <person name="Sreeshan A."/>
            <person name="Augustine A."/>
        </authorList>
    </citation>
    <scope>NUCLEOTIDE SEQUENCE</scope>
    <source>
        <tissue evidence="1">Leaf</tissue>
    </source>
</reference>
<dbReference type="AlphaFoldDB" id="A0A2P2QN16"/>
<accession>A0A2P2QN16</accession>
<sequence>MHFPPMKTYTNPYHMNFSCNTTWQQTIIKFKNYLEYNVHQLLEILLAFSSLKIHLLLHMLIVVTTGSVISHKLV</sequence>
<evidence type="ECO:0000313" key="1">
    <source>
        <dbReference type="EMBL" id="MBX68307.1"/>
    </source>
</evidence>